<dbReference type="SUPFAM" id="SSF56112">
    <property type="entry name" value="Protein kinase-like (PK-like)"/>
    <property type="match status" value="1"/>
</dbReference>
<dbReference type="Proteomes" id="UP000241209">
    <property type="component" value="Unassembled WGS sequence"/>
</dbReference>
<accession>A0A2T4PXB9</accession>
<organism evidence="2 3">
    <name type="scientific">Mammaliicoccus vitulinus</name>
    <dbReference type="NCBI Taxonomy" id="71237"/>
    <lineage>
        <taxon>Bacteria</taxon>
        <taxon>Bacillati</taxon>
        <taxon>Bacillota</taxon>
        <taxon>Bacilli</taxon>
        <taxon>Bacillales</taxon>
        <taxon>Staphylococcaceae</taxon>
        <taxon>Mammaliicoccus</taxon>
    </lineage>
</organism>
<evidence type="ECO:0000313" key="2">
    <source>
        <dbReference type="EMBL" id="PTI31158.1"/>
    </source>
</evidence>
<evidence type="ECO:0000313" key="3">
    <source>
        <dbReference type="Proteomes" id="UP000241209"/>
    </source>
</evidence>
<comment type="caution">
    <text evidence="2">The sequence shown here is derived from an EMBL/GenBank/DDBJ whole genome shotgun (WGS) entry which is preliminary data.</text>
</comment>
<dbReference type="Pfam" id="PF00069">
    <property type="entry name" value="Pkinase"/>
    <property type="match status" value="1"/>
</dbReference>
<dbReference type="RefSeq" id="WP_107556519.1">
    <property type="nucleotide sequence ID" value="NZ_PZFK01000001.1"/>
</dbReference>
<dbReference type="InterPro" id="IPR011009">
    <property type="entry name" value="Kinase-like_dom_sf"/>
</dbReference>
<dbReference type="AlphaFoldDB" id="A0A2T4PXB9"/>
<dbReference type="PROSITE" id="PS00109">
    <property type="entry name" value="PROTEIN_KINASE_TYR"/>
    <property type="match status" value="1"/>
</dbReference>
<evidence type="ECO:0000259" key="1">
    <source>
        <dbReference type="PROSITE" id="PS50011"/>
    </source>
</evidence>
<dbReference type="GO" id="GO:0005524">
    <property type="term" value="F:ATP binding"/>
    <property type="evidence" value="ECO:0007669"/>
    <property type="project" value="InterPro"/>
</dbReference>
<dbReference type="EMBL" id="PZFK01000001">
    <property type="protein sequence ID" value="PTI31158.1"/>
    <property type="molecule type" value="Genomic_DNA"/>
</dbReference>
<protein>
    <recommendedName>
        <fullName evidence="1">Protein kinase domain-containing protein</fullName>
    </recommendedName>
</protein>
<reference evidence="2 3" key="1">
    <citation type="journal article" date="2016" name="Front. Microbiol.">
        <title>Comprehensive Phylogenetic Analysis of Bovine Non-aureus Staphylococci Species Based on Whole-Genome Sequencing.</title>
        <authorList>
            <person name="Naushad S."/>
            <person name="Barkema H.W."/>
            <person name="Luby C."/>
            <person name="Condas L.A."/>
            <person name="Nobrega D.B."/>
            <person name="Carson D.A."/>
            <person name="De Buck J."/>
        </authorList>
    </citation>
    <scope>NUCLEOTIDE SEQUENCE [LARGE SCALE GENOMIC DNA]</scope>
    <source>
        <strain evidence="2 3">SNUC 2204</strain>
    </source>
</reference>
<gene>
    <name evidence="2" type="ORF">BU072_00750</name>
</gene>
<dbReference type="InterPro" id="IPR000719">
    <property type="entry name" value="Prot_kinase_dom"/>
</dbReference>
<proteinExistence type="predicted"/>
<feature type="domain" description="Protein kinase" evidence="1">
    <location>
        <begin position="1"/>
        <end position="83"/>
    </location>
</feature>
<dbReference type="PROSITE" id="PS50011">
    <property type="entry name" value="PROTEIN_KINASE_DOM"/>
    <property type="match status" value="1"/>
</dbReference>
<dbReference type="Gene3D" id="1.10.510.10">
    <property type="entry name" value="Transferase(Phosphotransferase) domain 1"/>
    <property type="match status" value="1"/>
</dbReference>
<name>A0A2T4PXB9_9STAP</name>
<dbReference type="GO" id="GO:0004672">
    <property type="term" value="F:protein kinase activity"/>
    <property type="evidence" value="ECO:0007669"/>
    <property type="project" value="InterPro"/>
</dbReference>
<sequence>MIDFISGLTIHPLRKVVQLSVDDSNIIHRDLSPTNIFILNGMIKISDFGLGKDLNMFSSHQTLTTYGVGQFYYLLCYRTVHVT</sequence>
<dbReference type="InterPro" id="IPR008266">
    <property type="entry name" value="Tyr_kinase_AS"/>
</dbReference>